<evidence type="ECO:0000313" key="2">
    <source>
        <dbReference type="Proteomes" id="UP000027002"/>
    </source>
</evidence>
<organism evidence="1 2">
    <name type="scientific">Ustilaginoidea virens</name>
    <name type="common">Rice false smut fungus</name>
    <name type="synonym">Villosiclava virens</name>
    <dbReference type="NCBI Taxonomy" id="1159556"/>
    <lineage>
        <taxon>Eukaryota</taxon>
        <taxon>Fungi</taxon>
        <taxon>Dikarya</taxon>
        <taxon>Ascomycota</taxon>
        <taxon>Pezizomycotina</taxon>
        <taxon>Sordariomycetes</taxon>
        <taxon>Hypocreomycetidae</taxon>
        <taxon>Hypocreales</taxon>
        <taxon>Clavicipitaceae</taxon>
        <taxon>Ustilaginoidea</taxon>
    </lineage>
</organism>
<dbReference type="AlphaFoldDB" id="A0A8E5HV41"/>
<dbReference type="EMBL" id="CP072757">
    <property type="protein sequence ID" value="QUC21878.1"/>
    <property type="molecule type" value="Genomic_DNA"/>
</dbReference>
<dbReference type="RefSeq" id="XP_042999551.1">
    <property type="nucleotide sequence ID" value="XM_043143616.1"/>
</dbReference>
<proteinExistence type="predicted"/>
<dbReference type="Proteomes" id="UP000027002">
    <property type="component" value="Chromosome 5"/>
</dbReference>
<dbReference type="KEGG" id="uvi:66066896"/>
<sequence length="82" mass="8838">MIVHTHTRMKMCGFSFLDIYAQQKVLRLRGPQQAQAQAAVLPDVACAQTRMPPAACPLASPSNNIAYASSGPPPGLLRLISY</sequence>
<dbReference type="GeneID" id="66066896"/>
<reference evidence="1" key="1">
    <citation type="submission" date="2020-03" db="EMBL/GenBank/DDBJ databases">
        <title>A mixture of massive structural variations and highly conserved coding sequences in Ustilaginoidea virens genome.</title>
        <authorList>
            <person name="Zhang K."/>
            <person name="Zhao Z."/>
            <person name="Zhang Z."/>
            <person name="Li Y."/>
            <person name="Hsiang T."/>
            <person name="Sun W."/>
        </authorList>
    </citation>
    <scope>NUCLEOTIDE SEQUENCE</scope>
    <source>
        <strain evidence="1">UV-8b</strain>
    </source>
</reference>
<protein>
    <submittedName>
        <fullName evidence="1">Uncharacterized protein</fullName>
    </submittedName>
</protein>
<evidence type="ECO:0000313" key="1">
    <source>
        <dbReference type="EMBL" id="QUC21878.1"/>
    </source>
</evidence>
<gene>
    <name evidence="1" type="ORF">UV8b_06119</name>
</gene>
<name>A0A8E5HV41_USTVR</name>
<accession>A0A8E5HV41</accession>
<keyword evidence="2" id="KW-1185">Reference proteome</keyword>